<protein>
    <submittedName>
        <fullName evidence="5">Acyl--CoA ligase</fullName>
    </submittedName>
</protein>
<feature type="domain" description="AMP-dependent synthetase/ligase" evidence="3">
    <location>
        <begin position="48"/>
        <end position="403"/>
    </location>
</feature>
<name>A0A934Q6V3_9MICO</name>
<proteinExistence type="inferred from homology"/>
<organism evidence="5 6">
    <name type="scientific">Leucobacter chromiisoli</name>
    <dbReference type="NCBI Taxonomy" id="2796471"/>
    <lineage>
        <taxon>Bacteria</taxon>
        <taxon>Bacillati</taxon>
        <taxon>Actinomycetota</taxon>
        <taxon>Actinomycetes</taxon>
        <taxon>Micrococcales</taxon>
        <taxon>Microbacteriaceae</taxon>
        <taxon>Leucobacter</taxon>
    </lineage>
</organism>
<dbReference type="InterPro" id="IPR000873">
    <property type="entry name" value="AMP-dep_synth/lig_dom"/>
</dbReference>
<keyword evidence="2 5" id="KW-0436">Ligase</keyword>
<evidence type="ECO:0000256" key="1">
    <source>
        <dbReference type="ARBA" id="ARBA00006432"/>
    </source>
</evidence>
<dbReference type="Pfam" id="PF13193">
    <property type="entry name" value="AMP-binding_C"/>
    <property type="match status" value="1"/>
</dbReference>
<dbReference type="Proteomes" id="UP000608530">
    <property type="component" value="Unassembled WGS sequence"/>
</dbReference>
<comment type="similarity">
    <text evidence="1">Belongs to the ATP-dependent AMP-binding enzyme family.</text>
</comment>
<evidence type="ECO:0000259" key="4">
    <source>
        <dbReference type="Pfam" id="PF13193"/>
    </source>
</evidence>
<keyword evidence="6" id="KW-1185">Reference proteome</keyword>
<dbReference type="InterPro" id="IPR042099">
    <property type="entry name" value="ANL_N_sf"/>
</dbReference>
<dbReference type="PROSITE" id="PS00455">
    <property type="entry name" value="AMP_BINDING"/>
    <property type="match status" value="1"/>
</dbReference>
<dbReference type="Gene3D" id="3.30.300.30">
    <property type="match status" value="1"/>
</dbReference>
<dbReference type="AlphaFoldDB" id="A0A934Q6V3"/>
<evidence type="ECO:0000313" key="5">
    <source>
        <dbReference type="EMBL" id="MBK0418811.1"/>
    </source>
</evidence>
<evidence type="ECO:0000256" key="2">
    <source>
        <dbReference type="ARBA" id="ARBA00022598"/>
    </source>
</evidence>
<dbReference type="CDD" id="cd04433">
    <property type="entry name" value="AFD_class_I"/>
    <property type="match status" value="1"/>
</dbReference>
<dbReference type="GO" id="GO:0031956">
    <property type="term" value="F:medium-chain fatty acid-CoA ligase activity"/>
    <property type="evidence" value="ECO:0007669"/>
    <property type="project" value="TreeGrafter"/>
</dbReference>
<evidence type="ECO:0000313" key="6">
    <source>
        <dbReference type="Proteomes" id="UP000608530"/>
    </source>
</evidence>
<feature type="domain" description="AMP-binding enzyme C-terminal" evidence="4">
    <location>
        <begin position="447"/>
        <end position="526"/>
    </location>
</feature>
<sequence>MNPVASTLSRHQPAGAGFAEGELTQAHRLGLRPMPRQGYAEALADAERRFGADHVLYEFPDEHSQLTVGDLIELSADFASALRNAGLARGDSLAVWSPPSPLWPVAMLGAARIGARICGLNTRLRAGELAQVLGALQPRLVLAATGFFDIDSAGLLREALGPENAELLVTAPLGTRLGNLTAGERDLDVPAPHHDEVSLIQFTSGSTSTPKGVLITQSGSLAAAHYGAECLGIGPDDRMYSPLPFFHIGGTISTCLAAITSGCTMVIPRRFDAAAALQEIERGCTAFQGHGALWRMLLDAYRTAPRPLPSLRRGWASGDHGSLQEIQDTLGVSELVNMFGSSEAGTIACTVRTDPEPVRLGTLGHPTPGTRVRVLDPETDVPVAPGEIGELWLSGPMVMRGYLGSPPLGPEGLRTGDLVRFDGDVLRYAGRIDDRLKPGGENVSVAEVESFLRDDPLIEEAIVVGIPDRRLGEIPAAVVQLTREGADDQRAAITRIATRCRRELAGFKAPRTVQAVDTIPMLDSGKVDRRRVRQELIDRLDRSATETPG</sequence>
<dbReference type="PANTHER" id="PTHR43201">
    <property type="entry name" value="ACYL-COA SYNTHETASE"/>
    <property type="match status" value="1"/>
</dbReference>
<dbReference type="InterPro" id="IPR045851">
    <property type="entry name" value="AMP-bd_C_sf"/>
</dbReference>
<dbReference type="PANTHER" id="PTHR43201:SF5">
    <property type="entry name" value="MEDIUM-CHAIN ACYL-COA LIGASE ACSF2, MITOCHONDRIAL"/>
    <property type="match status" value="1"/>
</dbReference>
<gene>
    <name evidence="5" type="ORF">JD276_07160</name>
</gene>
<dbReference type="InterPro" id="IPR020845">
    <property type="entry name" value="AMP-binding_CS"/>
</dbReference>
<dbReference type="InterPro" id="IPR025110">
    <property type="entry name" value="AMP-bd_C"/>
</dbReference>
<accession>A0A934Q6V3</accession>
<comment type="caution">
    <text evidence="5">The sequence shown here is derived from an EMBL/GenBank/DDBJ whole genome shotgun (WGS) entry which is preliminary data.</text>
</comment>
<dbReference type="Pfam" id="PF00501">
    <property type="entry name" value="AMP-binding"/>
    <property type="match status" value="1"/>
</dbReference>
<dbReference type="EMBL" id="JAEHOH010000009">
    <property type="protein sequence ID" value="MBK0418811.1"/>
    <property type="molecule type" value="Genomic_DNA"/>
</dbReference>
<dbReference type="SUPFAM" id="SSF56801">
    <property type="entry name" value="Acetyl-CoA synthetase-like"/>
    <property type="match status" value="1"/>
</dbReference>
<reference evidence="5" key="1">
    <citation type="submission" date="2020-12" db="EMBL/GenBank/DDBJ databases">
        <title>Leucobacter sp. CAS1, isolated from Chromium sludge.</title>
        <authorList>
            <person name="Xu Z."/>
        </authorList>
    </citation>
    <scope>NUCLEOTIDE SEQUENCE</scope>
    <source>
        <strain evidence="5">CSA1</strain>
    </source>
</reference>
<evidence type="ECO:0000259" key="3">
    <source>
        <dbReference type="Pfam" id="PF00501"/>
    </source>
</evidence>
<dbReference type="Gene3D" id="3.40.50.12780">
    <property type="entry name" value="N-terminal domain of ligase-like"/>
    <property type="match status" value="1"/>
</dbReference>
<dbReference type="GO" id="GO:0006631">
    <property type="term" value="P:fatty acid metabolic process"/>
    <property type="evidence" value="ECO:0007669"/>
    <property type="project" value="TreeGrafter"/>
</dbReference>